<reference evidence="1" key="2">
    <citation type="submission" date="2020-11" db="EMBL/GenBank/DDBJ databases">
        <authorList>
            <person name="McCartney M.A."/>
            <person name="Auch B."/>
            <person name="Kono T."/>
            <person name="Mallez S."/>
            <person name="Becker A."/>
            <person name="Gohl D.M."/>
            <person name="Silverstein K.A.T."/>
            <person name="Koren S."/>
            <person name="Bechman K.B."/>
            <person name="Herman A."/>
            <person name="Abrahante J.E."/>
            <person name="Garbe J."/>
        </authorList>
    </citation>
    <scope>NUCLEOTIDE SEQUENCE</scope>
    <source>
        <strain evidence="1">Duluth1</strain>
        <tissue evidence="1">Whole animal</tissue>
    </source>
</reference>
<evidence type="ECO:0000313" key="2">
    <source>
        <dbReference type="Proteomes" id="UP000828390"/>
    </source>
</evidence>
<proteinExistence type="predicted"/>
<dbReference type="Proteomes" id="UP000828390">
    <property type="component" value="Unassembled WGS sequence"/>
</dbReference>
<protein>
    <submittedName>
        <fullName evidence="1">Uncharacterized protein</fullName>
    </submittedName>
</protein>
<evidence type="ECO:0000313" key="1">
    <source>
        <dbReference type="EMBL" id="KAH3751823.1"/>
    </source>
</evidence>
<comment type="caution">
    <text evidence="1">The sequence shown here is derived from an EMBL/GenBank/DDBJ whole genome shotgun (WGS) entry which is preliminary data.</text>
</comment>
<organism evidence="1 2">
    <name type="scientific">Dreissena polymorpha</name>
    <name type="common">Zebra mussel</name>
    <name type="synonym">Mytilus polymorpha</name>
    <dbReference type="NCBI Taxonomy" id="45954"/>
    <lineage>
        <taxon>Eukaryota</taxon>
        <taxon>Metazoa</taxon>
        <taxon>Spiralia</taxon>
        <taxon>Lophotrochozoa</taxon>
        <taxon>Mollusca</taxon>
        <taxon>Bivalvia</taxon>
        <taxon>Autobranchia</taxon>
        <taxon>Heteroconchia</taxon>
        <taxon>Euheterodonta</taxon>
        <taxon>Imparidentia</taxon>
        <taxon>Neoheterodontei</taxon>
        <taxon>Myida</taxon>
        <taxon>Dreissenoidea</taxon>
        <taxon>Dreissenidae</taxon>
        <taxon>Dreissena</taxon>
    </lineage>
</organism>
<accession>A0A9D4I9B5</accession>
<name>A0A9D4I9B5_DREPO</name>
<reference evidence="1" key="1">
    <citation type="journal article" date="2019" name="bioRxiv">
        <title>The Genome of the Zebra Mussel, Dreissena polymorpha: A Resource for Invasive Species Research.</title>
        <authorList>
            <person name="McCartney M.A."/>
            <person name="Auch B."/>
            <person name="Kono T."/>
            <person name="Mallez S."/>
            <person name="Zhang Y."/>
            <person name="Obille A."/>
            <person name="Becker A."/>
            <person name="Abrahante J.E."/>
            <person name="Garbe J."/>
            <person name="Badalamenti J.P."/>
            <person name="Herman A."/>
            <person name="Mangelson H."/>
            <person name="Liachko I."/>
            <person name="Sullivan S."/>
            <person name="Sone E.D."/>
            <person name="Koren S."/>
            <person name="Silverstein K.A.T."/>
            <person name="Beckman K.B."/>
            <person name="Gohl D.M."/>
        </authorList>
    </citation>
    <scope>NUCLEOTIDE SEQUENCE</scope>
    <source>
        <strain evidence="1">Duluth1</strain>
        <tissue evidence="1">Whole animal</tissue>
    </source>
</reference>
<keyword evidence="2" id="KW-1185">Reference proteome</keyword>
<dbReference type="AlphaFoldDB" id="A0A9D4I9B5"/>
<gene>
    <name evidence="1" type="ORF">DPMN_186399</name>
</gene>
<dbReference type="EMBL" id="JAIWYP010000010">
    <property type="protein sequence ID" value="KAH3751823.1"/>
    <property type="molecule type" value="Genomic_DNA"/>
</dbReference>
<sequence>MRTAGHIEHRHLERKLRPRFNSGASPVRGLAKRLSLSIKPGYRRTTIILWSNHSRLTMVALLKPDSEGYRFRKNETFALCEDSNNAEPKTHNQISNRL</sequence>